<dbReference type="EMBL" id="BFEA01000160">
    <property type="protein sequence ID" value="GBG72184.1"/>
    <property type="molecule type" value="Genomic_DNA"/>
</dbReference>
<proteinExistence type="predicted"/>
<dbReference type="Proteomes" id="UP000265515">
    <property type="component" value="Unassembled WGS sequence"/>
</dbReference>
<protein>
    <submittedName>
        <fullName evidence="2">Uncharacterized protein</fullName>
    </submittedName>
</protein>
<feature type="region of interest" description="Disordered" evidence="1">
    <location>
        <begin position="371"/>
        <end position="395"/>
    </location>
</feature>
<evidence type="ECO:0000313" key="3">
    <source>
        <dbReference type="Proteomes" id="UP000265515"/>
    </source>
</evidence>
<evidence type="ECO:0000256" key="1">
    <source>
        <dbReference type="SAM" id="MobiDB-lite"/>
    </source>
</evidence>
<organism evidence="2 3">
    <name type="scientific">Chara braunii</name>
    <name type="common">Braun's stonewort</name>
    <dbReference type="NCBI Taxonomy" id="69332"/>
    <lineage>
        <taxon>Eukaryota</taxon>
        <taxon>Viridiplantae</taxon>
        <taxon>Streptophyta</taxon>
        <taxon>Charophyceae</taxon>
        <taxon>Charales</taxon>
        <taxon>Characeae</taxon>
        <taxon>Chara</taxon>
    </lineage>
</organism>
<name>A0A388KQ51_CHABU</name>
<comment type="caution">
    <text evidence="2">The sequence shown here is derived from an EMBL/GenBank/DDBJ whole genome shotgun (WGS) entry which is preliminary data.</text>
</comment>
<dbReference type="AlphaFoldDB" id="A0A388KQ51"/>
<gene>
    <name evidence="2" type="ORF">CBR_g11117</name>
</gene>
<sequence length="516" mass="56667">MTDCREAQTDGQRPWLLPADEFVELVPTPEGLPRSSRTRQWLARRRRVKLGSGQHGAIESNTSAATCHMAVVESNSTTAPGICRVRLDVGSTTWRWSTVEFDSTVWVHRRVGLDTVETKSTTPWGHHRVRLDSGRRLWRFPAVVFDPTTDGDGLAIVESYSMVTPGRHILSVSTTPPSHYRVRDVHDLGPLSSSLQHLPQAVVEFDSTMACGQCRVRLDDDPGPLSSSTRHSTRQWPVVIVESDSTTTPGHCRVRFDNDHGPFCAWACTPRAEHDPTVVFNSMIVVVIESNTTAVAPPDLTVVFNPTMVAVIVSSMTAVAPRNPTIVFNPMTAFVTVSNTTAVAPHDLTVMFYPMTVAVIVSYMTEVATHNPRNGRCPRVEHDRGGTPRPRRRAQPVTVAVLVSKATTCRLQYDDAQARACTPRAEHDLVVVFNTMMVAVIVSNTTEVARPDPTVVFDATTVTLVAAVPVVMFNMRRSNVDVIATKAPSRSISRTSLIVIFNTTAVDMTALETSRG</sequence>
<dbReference type="Gramene" id="GBG72184">
    <property type="protein sequence ID" value="GBG72184"/>
    <property type="gene ID" value="CBR_g11117"/>
</dbReference>
<evidence type="ECO:0000313" key="2">
    <source>
        <dbReference type="EMBL" id="GBG72184.1"/>
    </source>
</evidence>
<reference evidence="2 3" key="1">
    <citation type="journal article" date="2018" name="Cell">
        <title>The Chara Genome: Secondary Complexity and Implications for Plant Terrestrialization.</title>
        <authorList>
            <person name="Nishiyama T."/>
            <person name="Sakayama H."/>
            <person name="Vries J.D."/>
            <person name="Buschmann H."/>
            <person name="Saint-Marcoux D."/>
            <person name="Ullrich K.K."/>
            <person name="Haas F.B."/>
            <person name="Vanderstraeten L."/>
            <person name="Becker D."/>
            <person name="Lang D."/>
            <person name="Vosolsobe S."/>
            <person name="Rombauts S."/>
            <person name="Wilhelmsson P.K.I."/>
            <person name="Janitza P."/>
            <person name="Kern R."/>
            <person name="Heyl A."/>
            <person name="Rumpler F."/>
            <person name="Villalobos L.I.A.C."/>
            <person name="Clay J.M."/>
            <person name="Skokan R."/>
            <person name="Toyoda A."/>
            <person name="Suzuki Y."/>
            <person name="Kagoshima H."/>
            <person name="Schijlen E."/>
            <person name="Tajeshwar N."/>
            <person name="Catarino B."/>
            <person name="Hetherington A.J."/>
            <person name="Saltykova A."/>
            <person name="Bonnot C."/>
            <person name="Breuninger H."/>
            <person name="Symeonidi A."/>
            <person name="Radhakrishnan G.V."/>
            <person name="Van Nieuwerburgh F."/>
            <person name="Deforce D."/>
            <person name="Chang C."/>
            <person name="Karol K.G."/>
            <person name="Hedrich R."/>
            <person name="Ulvskov P."/>
            <person name="Glockner G."/>
            <person name="Delwiche C.F."/>
            <person name="Petrasek J."/>
            <person name="Van de Peer Y."/>
            <person name="Friml J."/>
            <person name="Beilby M."/>
            <person name="Dolan L."/>
            <person name="Kohara Y."/>
            <person name="Sugano S."/>
            <person name="Fujiyama A."/>
            <person name="Delaux P.-M."/>
            <person name="Quint M."/>
            <person name="TheiBen G."/>
            <person name="Hagemann M."/>
            <person name="Harholt J."/>
            <person name="Dunand C."/>
            <person name="Zachgo S."/>
            <person name="Langdale J."/>
            <person name="Maumus F."/>
            <person name="Straeten D.V.D."/>
            <person name="Gould S.B."/>
            <person name="Rensing S.A."/>
        </authorList>
    </citation>
    <scope>NUCLEOTIDE SEQUENCE [LARGE SCALE GENOMIC DNA]</scope>
    <source>
        <strain evidence="2 3">S276</strain>
    </source>
</reference>
<accession>A0A388KQ51</accession>
<keyword evidence="3" id="KW-1185">Reference proteome</keyword>